<reference evidence="2 3" key="1">
    <citation type="submission" date="2019-05" db="EMBL/GenBank/DDBJ databases">
        <title>Another draft genome of Portunus trituberculatus and its Hox gene families provides insights of decapod evolution.</title>
        <authorList>
            <person name="Jeong J.-H."/>
            <person name="Song I."/>
            <person name="Kim S."/>
            <person name="Choi T."/>
            <person name="Kim D."/>
            <person name="Ryu S."/>
            <person name="Kim W."/>
        </authorList>
    </citation>
    <scope>NUCLEOTIDE SEQUENCE [LARGE SCALE GENOMIC DNA]</scope>
    <source>
        <tissue evidence="2">Muscle</tissue>
    </source>
</reference>
<dbReference type="Proteomes" id="UP000324222">
    <property type="component" value="Unassembled WGS sequence"/>
</dbReference>
<evidence type="ECO:0000313" key="2">
    <source>
        <dbReference type="EMBL" id="MPC67469.1"/>
    </source>
</evidence>
<keyword evidence="3" id="KW-1185">Reference proteome</keyword>
<evidence type="ECO:0000256" key="1">
    <source>
        <dbReference type="SAM" id="MobiDB-lite"/>
    </source>
</evidence>
<feature type="compositionally biased region" description="Low complexity" evidence="1">
    <location>
        <begin position="1"/>
        <end position="19"/>
    </location>
</feature>
<gene>
    <name evidence="2" type="ORF">E2C01_061646</name>
</gene>
<proteinExistence type="predicted"/>
<comment type="caution">
    <text evidence="2">The sequence shown here is derived from an EMBL/GenBank/DDBJ whole genome shotgun (WGS) entry which is preliminary data.</text>
</comment>
<dbReference type="AlphaFoldDB" id="A0A5B7HC80"/>
<name>A0A5B7HC80_PORTR</name>
<sequence length="67" mass="7324">MISTGSLSGSLSGSRLIGSYPSDVERSWGGRRVSFAIAERSGVGNLQKVKYKMINKWQSQNTVKFGK</sequence>
<protein>
    <submittedName>
        <fullName evidence="2">Uncharacterized protein</fullName>
    </submittedName>
</protein>
<accession>A0A5B7HC80</accession>
<organism evidence="2 3">
    <name type="scientific">Portunus trituberculatus</name>
    <name type="common">Swimming crab</name>
    <name type="synonym">Neptunus trituberculatus</name>
    <dbReference type="NCBI Taxonomy" id="210409"/>
    <lineage>
        <taxon>Eukaryota</taxon>
        <taxon>Metazoa</taxon>
        <taxon>Ecdysozoa</taxon>
        <taxon>Arthropoda</taxon>
        <taxon>Crustacea</taxon>
        <taxon>Multicrustacea</taxon>
        <taxon>Malacostraca</taxon>
        <taxon>Eumalacostraca</taxon>
        <taxon>Eucarida</taxon>
        <taxon>Decapoda</taxon>
        <taxon>Pleocyemata</taxon>
        <taxon>Brachyura</taxon>
        <taxon>Eubrachyura</taxon>
        <taxon>Portunoidea</taxon>
        <taxon>Portunidae</taxon>
        <taxon>Portuninae</taxon>
        <taxon>Portunus</taxon>
    </lineage>
</organism>
<dbReference type="EMBL" id="VSRR010026286">
    <property type="protein sequence ID" value="MPC67469.1"/>
    <property type="molecule type" value="Genomic_DNA"/>
</dbReference>
<evidence type="ECO:0000313" key="3">
    <source>
        <dbReference type="Proteomes" id="UP000324222"/>
    </source>
</evidence>
<feature type="region of interest" description="Disordered" evidence="1">
    <location>
        <begin position="1"/>
        <end position="21"/>
    </location>
</feature>